<dbReference type="RefSeq" id="WP_025641181.1">
    <property type="nucleotide sequence ID" value="NZ_LT669839.1"/>
</dbReference>
<dbReference type="SUPFAM" id="SSF53335">
    <property type="entry name" value="S-adenosyl-L-methionine-dependent methyltransferases"/>
    <property type="match status" value="1"/>
</dbReference>
<dbReference type="EMBL" id="LT669839">
    <property type="protein sequence ID" value="SHD77153.1"/>
    <property type="molecule type" value="Genomic_DNA"/>
</dbReference>
<dbReference type="CDD" id="cd00165">
    <property type="entry name" value="S4"/>
    <property type="match status" value="1"/>
</dbReference>
<dbReference type="OrthoDB" id="9784736at2"/>
<dbReference type="PANTHER" id="PTHR32319">
    <property type="entry name" value="BACTERIAL HEMOLYSIN-LIKE PROTEIN"/>
    <property type="match status" value="1"/>
</dbReference>
<evidence type="ECO:0000256" key="1">
    <source>
        <dbReference type="ARBA" id="ARBA00022884"/>
    </source>
</evidence>
<keyword evidence="5" id="KW-0489">Methyltransferase</keyword>
<dbReference type="Pfam" id="PF01728">
    <property type="entry name" value="FtsJ"/>
    <property type="match status" value="1"/>
</dbReference>
<organism evidence="5 6">
    <name type="scientific">[Clostridium] ultunense Esp</name>
    <dbReference type="NCBI Taxonomy" id="1288971"/>
    <lineage>
        <taxon>Bacteria</taxon>
        <taxon>Bacillati</taxon>
        <taxon>Bacillota</taxon>
        <taxon>Tissierellia</taxon>
        <taxon>Tissierellales</taxon>
        <taxon>Tepidimicrobiaceae</taxon>
        <taxon>Schnuerera</taxon>
    </lineage>
</organism>
<dbReference type="SUPFAM" id="SSF55174">
    <property type="entry name" value="Alpha-L RNA-binding motif"/>
    <property type="match status" value="1"/>
</dbReference>
<comment type="similarity">
    <text evidence="2">Belongs to the TlyA family.</text>
</comment>
<dbReference type="GO" id="GO:0008168">
    <property type="term" value="F:methyltransferase activity"/>
    <property type="evidence" value="ECO:0007669"/>
    <property type="project" value="UniProtKB-KW"/>
</dbReference>
<keyword evidence="5" id="KW-0808">Transferase</keyword>
<dbReference type="Proteomes" id="UP000245423">
    <property type="component" value="Chromosome 1"/>
</dbReference>
<dbReference type="InterPro" id="IPR047048">
    <property type="entry name" value="TlyA"/>
</dbReference>
<evidence type="ECO:0000256" key="3">
    <source>
        <dbReference type="PROSITE-ProRule" id="PRU00182"/>
    </source>
</evidence>
<evidence type="ECO:0000256" key="2">
    <source>
        <dbReference type="ARBA" id="ARBA00029460"/>
    </source>
</evidence>
<gene>
    <name evidence="5" type="primary">yqxC</name>
    <name evidence="5" type="ORF">CUESP1_1790</name>
</gene>
<dbReference type="CDD" id="cd02440">
    <property type="entry name" value="AdoMet_MTases"/>
    <property type="match status" value="1"/>
</dbReference>
<dbReference type="Gene3D" id="3.10.290.10">
    <property type="entry name" value="RNA-binding S4 domain"/>
    <property type="match status" value="1"/>
</dbReference>
<dbReference type="InterPro" id="IPR004538">
    <property type="entry name" value="Hemolysin_A/TlyA"/>
</dbReference>
<sequence length="266" mass="29831">MKKKRADVLLFEKGLVDSREKARRIIMEGVVFVGSRRIDKPGEKINIDNDIIIKDDPIHYVSRGGLKLEKAIDIFNIDLEGKVVIDIGASTGGFTDCMLKNGAKKVFAIDVGYGQLDWNLRNDPRVIVKERTNIRYVTKEDIGELVDFISIDVSFISLKLVLPVAKELLNSEGYIMALIKPQFEAGRNNVGKKGLVKDKMIHKEVIENMVDFCNTIDLNMVDLGFSPITGGTGNIEFLSYINKGGNKIINEEKVLETIEDAHRSLY</sequence>
<name>A0A1M4PNW4_9FIRM</name>
<dbReference type="InterPro" id="IPR002942">
    <property type="entry name" value="S4_RNA-bd"/>
</dbReference>
<protein>
    <submittedName>
        <fullName evidence="5">Putative 2'-O-ribose RNA methyltransferase</fullName>
    </submittedName>
</protein>
<accession>A0A1M4PNW4</accession>
<dbReference type="InterPro" id="IPR002877">
    <property type="entry name" value="RNA_MeTrfase_FtsJ_dom"/>
</dbReference>
<dbReference type="PIRSF" id="PIRSF005578">
    <property type="entry name" value="TlyA"/>
    <property type="match status" value="1"/>
</dbReference>
<evidence type="ECO:0000259" key="4">
    <source>
        <dbReference type="SMART" id="SM00363"/>
    </source>
</evidence>
<dbReference type="GO" id="GO:0032259">
    <property type="term" value="P:methylation"/>
    <property type="evidence" value="ECO:0007669"/>
    <property type="project" value="UniProtKB-KW"/>
</dbReference>
<dbReference type="PROSITE" id="PS50889">
    <property type="entry name" value="S4"/>
    <property type="match status" value="1"/>
</dbReference>
<dbReference type="InterPro" id="IPR029063">
    <property type="entry name" value="SAM-dependent_MTases_sf"/>
</dbReference>
<dbReference type="SMART" id="SM00363">
    <property type="entry name" value="S4"/>
    <property type="match status" value="1"/>
</dbReference>
<dbReference type="Pfam" id="PF01479">
    <property type="entry name" value="S4"/>
    <property type="match status" value="1"/>
</dbReference>
<dbReference type="InterPro" id="IPR036986">
    <property type="entry name" value="S4_RNA-bd_sf"/>
</dbReference>
<reference evidence="5 6" key="1">
    <citation type="submission" date="2016-11" db="EMBL/GenBank/DDBJ databases">
        <authorList>
            <person name="Manzoor S."/>
        </authorList>
    </citation>
    <scope>NUCLEOTIDE SEQUENCE [LARGE SCALE GENOMIC DNA]</scope>
    <source>
        <strain evidence="5">Clostridium ultunense strain Esp</strain>
    </source>
</reference>
<dbReference type="GO" id="GO:0003723">
    <property type="term" value="F:RNA binding"/>
    <property type="evidence" value="ECO:0007669"/>
    <property type="project" value="UniProtKB-KW"/>
</dbReference>
<proteinExistence type="inferred from homology"/>
<evidence type="ECO:0000313" key="6">
    <source>
        <dbReference type="Proteomes" id="UP000245423"/>
    </source>
</evidence>
<dbReference type="AlphaFoldDB" id="A0A1M4PNW4"/>
<dbReference type="NCBIfam" id="TIGR00478">
    <property type="entry name" value="tly"/>
    <property type="match status" value="1"/>
</dbReference>
<evidence type="ECO:0000313" key="5">
    <source>
        <dbReference type="EMBL" id="SHD77153.1"/>
    </source>
</evidence>
<dbReference type="PANTHER" id="PTHR32319:SF0">
    <property type="entry name" value="BACTERIAL HEMOLYSIN-LIKE PROTEIN"/>
    <property type="match status" value="1"/>
</dbReference>
<keyword evidence="1 3" id="KW-0694">RNA-binding</keyword>
<dbReference type="Gene3D" id="3.40.50.150">
    <property type="entry name" value="Vaccinia Virus protein VP39"/>
    <property type="match status" value="1"/>
</dbReference>
<feature type="domain" description="RNA-binding S4" evidence="4">
    <location>
        <begin position="4"/>
        <end position="69"/>
    </location>
</feature>
<keyword evidence="6" id="KW-1185">Reference proteome</keyword>